<feature type="region of interest" description="Disordered" evidence="2">
    <location>
        <begin position="70"/>
        <end position="102"/>
    </location>
</feature>
<evidence type="ECO:0000256" key="1">
    <source>
        <dbReference type="PROSITE-ProRule" id="PRU00175"/>
    </source>
</evidence>
<evidence type="ECO:0000313" key="4">
    <source>
        <dbReference type="EMBL" id="KAK9868203.1"/>
    </source>
</evidence>
<dbReference type="AlphaFoldDB" id="A0AAW1TH90"/>
<dbReference type="EMBL" id="JALJOV010000040">
    <property type="protein sequence ID" value="KAK9868203.1"/>
    <property type="molecule type" value="Genomic_DNA"/>
</dbReference>
<evidence type="ECO:0000259" key="3">
    <source>
        <dbReference type="PROSITE" id="PS50089"/>
    </source>
</evidence>
<reference evidence="4 5" key="1">
    <citation type="journal article" date="2024" name="Nat. Commun.">
        <title>Phylogenomics reveals the evolutionary origins of lichenization in chlorophyte algae.</title>
        <authorList>
            <person name="Puginier C."/>
            <person name="Libourel C."/>
            <person name="Otte J."/>
            <person name="Skaloud P."/>
            <person name="Haon M."/>
            <person name="Grisel S."/>
            <person name="Petersen M."/>
            <person name="Berrin J.G."/>
            <person name="Delaux P.M."/>
            <person name="Dal Grande F."/>
            <person name="Keller J."/>
        </authorList>
    </citation>
    <scope>NUCLEOTIDE SEQUENCE [LARGE SCALE GENOMIC DNA]</scope>
    <source>
        <strain evidence="4 5">SAG 2523</strain>
    </source>
</reference>
<feature type="domain" description="RING-type" evidence="3">
    <location>
        <begin position="197"/>
        <end position="238"/>
    </location>
</feature>
<dbReference type="PANTHER" id="PTHR47530">
    <property type="entry name" value="E3 UBIQUITIN LIGASE BIG BROTHER-RELATED"/>
    <property type="match status" value="1"/>
</dbReference>
<organism evidence="4 5">
    <name type="scientific">Apatococcus fuscideae</name>
    <dbReference type="NCBI Taxonomy" id="2026836"/>
    <lineage>
        <taxon>Eukaryota</taxon>
        <taxon>Viridiplantae</taxon>
        <taxon>Chlorophyta</taxon>
        <taxon>core chlorophytes</taxon>
        <taxon>Trebouxiophyceae</taxon>
        <taxon>Chlorellales</taxon>
        <taxon>Chlorellaceae</taxon>
        <taxon>Apatococcus</taxon>
    </lineage>
</organism>
<accession>A0AAW1TH90</accession>
<keyword evidence="1" id="KW-0479">Metal-binding</keyword>
<dbReference type="SUPFAM" id="SSF57850">
    <property type="entry name" value="RING/U-box"/>
    <property type="match status" value="1"/>
</dbReference>
<dbReference type="Gene3D" id="3.30.40.10">
    <property type="entry name" value="Zinc/RING finger domain, C3HC4 (zinc finger)"/>
    <property type="match status" value="1"/>
</dbReference>
<dbReference type="InterPro" id="IPR001841">
    <property type="entry name" value="Znf_RING"/>
</dbReference>
<evidence type="ECO:0000256" key="2">
    <source>
        <dbReference type="SAM" id="MobiDB-lite"/>
    </source>
</evidence>
<keyword evidence="1" id="KW-0862">Zinc</keyword>
<comment type="caution">
    <text evidence="4">The sequence shown here is derived from an EMBL/GenBank/DDBJ whole genome shotgun (WGS) entry which is preliminary data.</text>
</comment>
<gene>
    <name evidence="4" type="ORF">WJX84_004404</name>
</gene>
<protein>
    <recommendedName>
        <fullName evidence="3">RING-type domain-containing protein</fullName>
    </recommendedName>
</protein>
<dbReference type="Proteomes" id="UP001485043">
    <property type="component" value="Unassembled WGS sequence"/>
</dbReference>
<dbReference type="InterPro" id="IPR043312">
    <property type="entry name" value="AtBBR-like"/>
</dbReference>
<evidence type="ECO:0000313" key="5">
    <source>
        <dbReference type="Proteomes" id="UP001485043"/>
    </source>
</evidence>
<dbReference type="InterPro" id="IPR013083">
    <property type="entry name" value="Znf_RING/FYVE/PHD"/>
</dbReference>
<dbReference type="SMART" id="SM00184">
    <property type="entry name" value="RING"/>
    <property type="match status" value="1"/>
</dbReference>
<feature type="compositionally biased region" description="Basic and acidic residues" evidence="2">
    <location>
        <begin position="1"/>
        <end position="11"/>
    </location>
</feature>
<keyword evidence="5" id="KW-1185">Reference proteome</keyword>
<feature type="compositionally biased region" description="Polar residues" evidence="2">
    <location>
        <begin position="70"/>
        <end position="79"/>
    </location>
</feature>
<dbReference type="GO" id="GO:0008270">
    <property type="term" value="F:zinc ion binding"/>
    <property type="evidence" value="ECO:0007669"/>
    <property type="project" value="UniProtKB-KW"/>
</dbReference>
<sequence>MADRVSPRGDDEVFQNLHNIPPTGNAEEDDLALAKAMQDQERAFWLCASQRQGNEGSMENAFDHAYWQPTMSEPASPTQHPAGPSTHSLPEAAQPSEGHAEVDDAEFARRMQEDEHRQHLLQMAGIGVDGVTYDDDGMEMEEEAEGLDLDSMSYEDLQALGESVGVVSRGAAEQVIRALPKGCYGQDVGNASASEQCPVCQMELEAGDEVLILPCKHFYHPTCITQWLLINKACPICSHEVLPPSLKIEGTPSARGKRCQTARRNLSFRS</sequence>
<proteinExistence type="predicted"/>
<dbReference type="PROSITE" id="PS50089">
    <property type="entry name" value="ZF_RING_2"/>
    <property type="match status" value="1"/>
</dbReference>
<dbReference type="Pfam" id="PF13639">
    <property type="entry name" value="zf-RING_2"/>
    <property type="match status" value="1"/>
</dbReference>
<dbReference type="PANTHER" id="PTHR47530:SF4">
    <property type="entry name" value="E3 UBIQUITIN LIGASE BIG BROTHER-RELATED"/>
    <property type="match status" value="1"/>
</dbReference>
<keyword evidence="1" id="KW-0863">Zinc-finger</keyword>
<feature type="region of interest" description="Disordered" evidence="2">
    <location>
        <begin position="1"/>
        <end position="28"/>
    </location>
</feature>
<name>A0AAW1TH90_9CHLO</name>